<evidence type="ECO:0000259" key="5">
    <source>
        <dbReference type="Pfam" id="PF01512"/>
    </source>
</evidence>
<keyword evidence="1" id="KW-0004">4Fe-4S</keyword>
<accession>X1KCC3</accession>
<dbReference type="PANTHER" id="PTHR43578:SF3">
    <property type="entry name" value="NADH-QUINONE OXIDOREDUCTASE SUBUNIT F"/>
    <property type="match status" value="1"/>
</dbReference>
<reference evidence="6" key="1">
    <citation type="journal article" date="2014" name="Front. Microbiol.">
        <title>High frequency of phylogenetically diverse reductive dehalogenase-homologous genes in deep subseafloor sedimentary metagenomes.</title>
        <authorList>
            <person name="Kawai M."/>
            <person name="Futagami T."/>
            <person name="Toyoda A."/>
            <person name="Takaki Y."/>
            <person name="Nishi S."/>
            <person name="Hori S."/>
            <person name="Arai W."/>
            <person name="Tsubouchi T."/>
            <person name="Morono Y."/>
            <person name="Uchiyama I."/>
            <person name="Ito T."/>
            <person name="Fujiyama A."/>
            <person name="Inagaki F."/>
            <person name="Takami H."/>
        </authorList>
    </citation>
    <scope>NUCLEOTIDE SEQUENCE</scope>
    <source>
        <strain evidence="6">Expedition CK06-06</strain>
    </source>
</reference>
<dbReference type="Gene3D" id="3.40.50.11540">
    <property type="entry name" value="NADH-ubiquinone oxidoreductase 51kDa subunit"/>
    <property type="match status" value="1"/>
</dbReference>
<dbReference type="SUPFAM" id="SSF52833">
    <property type="entry name" value="Thioredoxin-like"/>
    <property type="match status" value="1"/>
</dbReference>
<dbReference type="SUPFAM" id="SSF142019">
    <property type="entry name" value="Nqo1 FMN-binding domain-like"/>
    <property type="match status" value="1"/>
</dbReference>
<keyword evidence="4" id="KW-0411">Iron-sulfur</keyword>
<dbReference type="GO" id="GO:0051539">
    <property type="term" value="F:4 iron, 4 sulfur cluster binding"/>
    <property type="evidence" value="ECO:0007669"/>
    <property type="project" value="UniProtKB-KW"/>
</dbReference>
<keyword evidence="3" id="KW-0408">Iron</keyword>
<dbReference type="CDD" id="cd02980">
    <property type="entry name" value="TRX_Fd_family"/>
    <property type="match status" value="1"/>
</dbReference>
<gene>
    <name evidence="6" type="ORF">S06H3_11891</name>
</gene>
<evidence type="ECO:0000313" key="6">
    <source>
        <dbReference type="EMBL" id="GAI04268.1"/>
    </source>
</evidence>
<dbReference type="GO" id="GO:0046872">
    <property type="term" value="F:metal ion binding"/>
    <property type="evidence" value="ECO:0007669"/>
    <property type="project" value="UniProtKB-KW"/>
</dbReference>
<protein>
    <recommendedName>
        <fullName evidence="5">NADH-ubiquinone oxidoreductase 51kDa subunit FMN-binding domain-containing protein</fullName>
    </recommendedName>
</protein>
<name>X1KCC3_9ZZZZ</name>
<dbReference type="InterPro" id="IPR037225">
    <property type="entry name" value="Nuo51_FMN-bd_sf"/>
</dbReference>
<dbReference type="Pfam" id="PF01512">
    <property type="entry name" value="Complex1_51K"/>
    <property type="match status" value="1"/>
</dbReference>
<feature type="domain" description="NADH-ubiquinone oxidoreductase 51kDa subunit FMN-binding" evidence="5">
    <location>
        <begin position="158"/>
        <end position="193"/>
    </location>
</feature>
<proteinExistence type="predicted"/>
<organism evidence="6">
    <name type="scientific">marine sediment metagenome</name>
    <dbReference type="NCBI Taxonomy" id="412755"/>
    <lineage>
        <taxon>unclassified sequences</taxon>
        <taxon>metagenomes</taxon>
        <taxon>ecological metagenomes</taxon>
    </lineage>
</organism>
<keyword evidence="2" id="KW-0479">Metal-binding</keyword>
<sequence length="199" mass="22494">MHRIYRSHILICTGSGCPGAPMIVEALKEELIKRKLENEVRIVQIGCPGFCSKGPLMIIYPEGILYCEISPDDVPEIVEETIIKGRTVKRLLYKDPIAAQLVTHYSEIPFYKKQKRVILKNCGFIDPENIDEYIAEGGYEALGKALFEMSPENVIEEIKKSGLRGRGGAGFPTGLKWEFTKNARGEKKYIICNFKMTYS</sequence>
<comment type="caution">
    <text evidence="6">The sequence shown here is derived from an EMBL/GenBank/DDBJ whole genome shotgun (WGS) entry which is preliminary data.</text>
</comment>
<evidence type="ECO:0000256" key="2">
    <source>
        <dbReference type="ARBA" id="ARBA00022723"/>
    </source>
</evidence>
<dbReference type="Gene3D" id="3.40.30.10">
    <property type="entry name" value="Glutaredoxin"/>
    <property type="match status" value="1"/>
</dbReference>
<evidence type="ECO:0000256" key="1">
    <source>
        <dbReference type="ARBA" id="ARBA00022485"/>
    </source>
</evidence>
<dbReference type="InterPro" id="IPR036249">
    <property type="entry name" value="Thioredoxin-like_sf"/>
</dbReference>
<evidence type="ECO:0000256" key="3">
    <source>
        <dbReference type="ARBA" id="ARBA00023004"/>
    </source>
</evidence>
<dbReference type="PROSITE" id="PS51257">
    <property type="entry name" value="PROKAR_LIPOPROTEIN"/>
    <property type="match status" value="1"/>
</dbReference>
<dbReference type="PANTHER" id="PTHR43578">
    <property type="entry name" value="NADH-QUINONE OXIDOREDUCTASE SUBUNIT F"/>
    <property type="match status" value="1"/>
</dbReference>
<dbReference type="AlphaFoldDB" id="X1KCC3"/>
<evidence type="ECO:0000256" key="4">
    <source>
        <dbReference type="ARBA" id="ARBA00023014"/>
    </source>
</evidence>
<dbReference type="EMBL" id="BARV01005846">
    <property type="protein sequence ID" value="GAI04268.1"/>
    <property type="molecule type" value="Genomic_DNA"/>
</dbReference>
<dbReference type="Gene3D" id="6.10.250.1450">
    <property type="match status" value="1"/>
</dbReference>
<dbReference type="InterPro" id="IPR011538">
    <property type="entry name" value="Nuo51_FMN-bd"/>
</dbReference>